<evidence type="ECO:0000313" key="1">
    <source>
        <dbReference type="EMBL" id="QDV31329.1"/>
    </source>
</evidence>
<evidence type="ECO:0000313" key="2">
    <source>
        <dbReference type="Proteomes" id="UP000315349"/>
    </source>
</evidence>
<dbReference type="KEGG" id="peh:Spb1_32730"/>
<gene>
    <name evidence="1" type="ORF">Spb1_32730</name>
</gene>
<organism evidence="1 2">
    <name type="scientific">Planctopirus ephydatiae</name>
    <dbReference type="NCBI Taxonomy" id="2528019"/>
    <lineage>
        <taxon>Bacteria</taxon>
        <taxon>Pseudomonadati</taxon>
        <taxon>Planctomycetota</taxon>
        <taxon>Planctomycetia</taxon>
        <taxon>Planctomycetales</taxon>
        <taxon>Planctomycetaceae</taxon>
        <taxon>Planctopirus</taxon>
    </lineage>
</organism>
<protein>
    <submittedName>
        <fullName evidence="1">Uncharacterized protein</fullName>
    </submittedName>
</protein>
<dbReference type="Proteomes" id="UP000315349">
    <property type="component" value="Chromosome"/>
</dbReference>
<sequence>MTTYPWKRFWCNREDGFTLDDDGYLHDPDSKYGTHFNPHIAPLSAFTDYPCLVMLGEPGIGKSTEFQAEVQRITQASALRCDIVRIDLKEYQTDGRLVADAFENDIVQQWVSGSHSLYLFFDSLDEGRLEVRNIANILAGQLKRLASDASRLRIRIACRTAEWPATLEDSLKTIWGVEGVAVLELTPLRRRDVISAAEIESINPQPLLEEIRLKEVQPFAINPITLRFLLKLYARSFQLPMTKQAIYEAGCLTLCDESSQSRRDSVHFGRRSKAQRLQIASRIAAFTIFSGRSTIDLAAGHDPNTAAITIADIAGGWEMVGEDRFDVMEADVREVLGTTLFSGRGAEKLGFAHWSFAEFLAARYIHERHIDDTQISSLIFHPENETRVAPQLEQTAAWIAVGNNHLFERMMAGDPHILLRGDVSTTDDSMKQRLLCRLIEGFQNDELDDSDWDLRKHYHKLSHAGLSTQLKTLLLDRNQKMVTRRFIVKIAEACQQTGLLSTLITVALDNSDDPHIRAQACHAIITIGDDISIKALRPLALGQGGKDPDDDLRGYALRGLWSRRLMTADELFNNLVLPKQRSLYGAYRMFLFSDLEKQLTPGDLLPGMRWCNRCTSENDDIDDFRHARAEIVRQSMTHLDNSELLKEISTHIVSKFERYEQFHMDEYRTTSTEDRRKLLSTIVNQMNNPNNRVWSLASLTLTEDLEWLFIQANAAESIKRQECWAHLSRILFLQSDRSKLDQVLDHCRSNQILHDAFLDLLGPVKLDSEIAGRMRLAHTTSLELEQEMREHRRPRLIDPPPSQRIEESLSKFESGDLNGWWVLNNELQLEPAGTIYLHQLNDDLTEFPGWNHANDDVRNRILAAAKSYLTQWKSNPIDWIGTQTIHYPDFSGYRALILIEKFDPAFLACLTEEHWANVAPAILGFLASSASGNGTEARQQRLVAMAYKQAPEAVITPLITLIDRENANEQSSHLSVLRRIEQCWDDRLMRRLCEKVRDHALKPSSLGDLLSELISRGSKEAEAFAKSLIVKRSDDHARAMAKEAAESLWLSGEHCGWEMLWPEFMTDRSFFRDVAKAVAINIRSEGRRTTVLNEAEIADLYILLLQEFPLNEDPTHEDAYWVGPRESVQSYRDDILSELRDRGTPAASAAIEQIQRAFPNLEFLGWTLRAAKRVTLLATWTPLAIAQIRDLTQRPATRLVRSGRELQSVILESLARLQQRLHGETPAVCDLWDMTAKDKWQPVDENAFSDYVKRHLEIDLKSCGIVSLREVELRRGNGIKGERTDIYVTATVHGQDLNSFESVRVIVEVKGCWNKELKTAMESQLKNRYLKENDCGYGIYVVAWFACDQWDAADPRKKKCEQGLLADARNLFNAQCQRLSNGTKLLKSFIVDASLI</sequence>
<accession>A0A518GRX2</accession>
<dbReference type="EMBL" id="CP036299">
    <property type="protein sequence ID" value="QDV31329.1"/>
    <property type="molecule type" value="Genomic_DNA"/>
</dbReference>
<dbReference type="OrthoDB" id="568465at2"/>
<name>A0A518GRX2_9PLAN</name>
<keyword evidence="2" id="KW-1185">Reference proteome</keyword>
<dbReference type="SUPFAM" id="SSF48371">
    <property type="entry name" value="ARM repeat"/>
    <property type="match status" value="2"/>
</dbReference>
<dbReference type="InterPro" id="IPR016024">
    <property type="entry name" value="ARM-type_fold"/>
</dbReference>
<proteinExistence type="predicted"/>
<dbReference type="InterPro" id="IPR011989">
    <property type="entry name" value="ARM-like"/>
</dbReference>
<dbReference type="RefSeq" id="WP_145302059.1">
    <property type="nucleotide sequence ID" value="NZ_CP036299.1"/>
</dbReference>
<reference evidence="1 2" key="1">
    <citation type="submission" date="2019-02" db="EMBL/GenBank/DDBJ databases">
        <title>Deep-cultivation of Planctomycetes and their phenomic and genomic characterization uncovers novel biology.</title>
        <authorList>
            <person name="Wiegand S."/>
            <person name="Jogler M."/>
            <person name="Boedeker C."/>
            <person name="Pinto D."/>
            <person name="Vollmers J."/>
            <person name="Rivas-Marin E."/>
            <person name="Kohn T."/>
            <person name="Peeters S.H."/>
            <person name="Heuer A."/>
            <person name="Rast P."/>
            <person name="Oberbeckmann S."/>
            <person name="Bunk B."/>
            <person name="Jeske O."/>
            <person name="Meyerdierks A."/>
            <person name="Storesund J.E."/>
            <person name="Kallscheuer N."/>
            <person name="Luecker S."/>
            <person name="Lage O.M."/>
            <person name="Pohl T."/>
            <person name="Merkel B.J."/>
            <person name="Hornburger P."/>
            <person name="Mueller R.-W."/>
            <person name="Bruemmer F."/>
            <person name="Labrenz M."/>
            <person name="Spormann A.M."/>
            <person name="Op den Camp H."/>
            <person name="Overmann J."/>
            <person name="Amann R."/>
            <person name="Jetten M.S.M."/>
            <person name="Mascher T."/>
            <person name="Medema M.H."/>
            <person name="Devos D.P."/>
            <person name="Kaster A.-K."/>
            <person name="Ovreas L."/>
            <person name="Rohde M."/>
            <person name="Galperin M.Y."/>
            <person name="Jogler C."/>
        </authorList>
    </citation>
    <scope>NUCLEOTIDE SEQUENCE [LARGE SCALE GENOMIC DNA]</scope>
    <source>
        <strain evidence="1 2">Spb1</strain>
    </source>
</reference>
<dbReference type="Gene3D" id="1.25.10.10">
    <property type="entry name" value="Leucine-rich Repeat Variant"/>
    <property type="match status" value="1"/>
</dbReference>